<evidence type="ECO:0000313" key="2">
    <source>
        <dbReference type="EMBL" id="ODN02172.1"/>
    </source>
</evidence>
<evidence type="ECO:0000313" key="3">
    <source>
        <dbReference type="Proteomes" id="UP000094527"/>
    </source>
</evidence>
<feature type="transmembrane region" description="Helical" evidence="1">
    <location>
        <begin position="20"/>
        <end position="43"/>
    </location>
</feature>
<keyword evidence="1" id="KW-1133">Transmembrane helix</keyword>
<dbReference type="Proteomes" id="UP000094527">
    <property type="component" value="Unassembled WGS sequence"/>
</dbReference>
<keyword evidence="1" id="KW-0812">Transmembrane</keyword>
<proteinExistence type="predicted"/>
<accession>A0A1D2NA98</accession>
<feature type="transmembrane region" description="Helical" evidence="1">
    <location>
        <begin position="70"/>
        <end position="90"/>
    </location>
</feature>
<feature type="transmembrane region" description="Helical" evidence="1">
    <location>
        <begin position="102"/>
        <end position="126"/>
    </location>
</feature>
<keyword evidence="3" id="KW-1185">Reference proteome</keyword>
<feature type="transmembrane region" description="Helical" evidence="1">
    <location>
        <begin position="132"/>
        <end position="152"/>
    </location>
</feature>
<evidence type="ECO:0000256" key="1">
    <source>
        <dbReference type="SAM" id="Phobius"/>
    </source>
</evidence>
<gene>
    <name evidence="2" type="ORF">Ocin01_04508</name>
</gene>
<protein>
    <submittedName>
        <fullName evidence="2">Uncharacterized protein</fullName>
    </submittedName>
</protein>
<sequence>MVKLLEPEEVPLVRGSLKAILTACFVSYVGYLLIGLWCLHIEFEDAAKEAQGELDHNAEDFVEPAVELSIALGLIIFSIFRLGLLGIFFFETDENINSLSTLWLAFSTFIMMVIYMGTCMELAVFYHAHVMLPPVIFICIALDFIANVMVLCRKTAFQ</sequence>
<comment type="caution">
    <text evidence="2">The sequence shown here is derived from an EMBL/GenBank/DDBJ whole genome shotgun (WGS) entry which is preliminary data.</text>
</comment>
<dbReference type="AlphaFoldDB" id="A0A1D2NA98"/>
<name>A0A1D2NA98_ORCCI</name>
<keyword evidence="1" id="KW-0472">Membrane</keyword>
<dbReference type="EMBL" id="LJIJ01000122">
    <property type="protein sequence ID" value="ODN02172.1"/>
    <property type="molecule type" value="Genomic_DNA"/>
</dbReference>
<reference evidence="2 3" key="1">
    <citation type="journal article" date="2016" name="Genome Biol. Evol.">
        <title>Gene Family Evolution Reflects Adaptation to Soil Environmental Stressors in the Genome of the Collembolan Orchesella cincta.</title>
        <authorList>
            <person name="Faddeeva-Vakhrusheva A."/>
            <person name="Derks M.F."/>
            <person name="Anvar S.Y."/>
            <person name="Agamennone V."/>
            <person name="Suring W."/>
            <person name="Smit S."/>
            <person name="van Straalen N.M."/>
            <person name="Roelofs D."/>
        </authorList>
    </citation>
    <scope>NUCLEOTIDE SEQUENCE [LARGE SCALE GENOMIC DNA]</scope>
    <source>
        <tissue evidence="2">Mixed pool</tissue>
    </source>
</reference>
<organism evidence="2 3">
    <name type="scientific">Orchesella cincta</name>
    <name type="common">Springtail</name>
    <name type="synonym">Podura cincta</name>
    <dbReference type="NCBI Taxonomy" id="48709"/>
    <lineage>
        <taxon>Eukaryota</taxon>
        <taxon>Metazoa</taxon>
        <taxon>Ecdysozoa</taxon>
        <taxon>Arthropoda</taxon>
        <taxon>Hexapoda</taxon>
        <taxon>Collembola</taxon>
        <taxon>Entomobryomorpha</taxon>
        <taxon>Entomobryoidea</taxon>
        <taxon>Orchesellidae</taxon>
        <taxon>Orchesellinae</taxon>
        <taxon>Orchesella</taxon>
    </lineage>
</organism>